<dbReference type="AlphaFoldDB" id="A0A1T5EA59"/>
<feature type="transmembrane region" description="Helical" evidence="1">
    <location>
        <begin position="6"/>
        <end position="26"/>
    </location>
</feature>
<dbReference type="Proteomes" id="UP000190230">
    <property type="component" value="Unassembled WGS sequence"/>
</dbReference>
<dbReference type="InterPro" id="IPR011006">
    <property type="entry name" value="CheY-like_superfamily"/>
</dbReference>
<dbReference type="SUPFAM" id="SSF52172">
    <property type="entry name" value="CheY-like"/>
    <property type="match status" value="1"/>
</dbReference>
<evidence type="ECO:0000256" key="1">
    <source>
        <dbReference type="SAM" id="Phobius"/>
    </source>
</evidence>
<keyword evidence="1" id="KW-1133">Transmembrane helix</keyword>
<keyword evidence="3" id="KW-1185">Reference proteome</keyword>
<dbReference type="OrthoDB" id="1353929at2"/>
<sequence>MTENYEWIFSGVGATVVGIALTYILIEKRKKKEKTTSKTATNTGGITINNNVNSPLIKESVKESPENKKNRIKESTRILFVDDNHTDFQIVSILKRQGWKNTKSIKDVINLDDSKVKESDIIFVDINGVGTTLFKDEGLGLASALKNKYADKKIIIYSADNKGDRFHKALREVDGCLSKDAEPFQFSNLIENLLND</sequence>
<accession>A0A1T5EA59</accession>
<evidence type="ECO:0000313" key="3">
    <source>
        <dbReference type="Proteomes" id="UP000190230"/>
    </source>
</evidence>
<dbReference type="Gene3D" id="3.40.50.2300">
    <property type="match status" value="1"/>
</dbReference>
<reference evidence="3" key="1">
    <citation type="submission" date="2017-02" db="EMBL/GenBank/DDBJ databases">
        <authorList>
            <person name="Varghese N."/>
            <person name="Submissions S."/>
        </authorList>
    </citation>
    <scope>NUCLEOTIDE SEQUENCE [LARGE SCALE GENOMIC DNA]</scope>
    <source>
        <strain evidence="3">DSM 23405</strain>
    </source>
</reference>
<gene>
    <name evidence="2" type="ORF">SAMN05660776_3101</name>
</gene>
<organism evidence="2 3">
    <name type="scientific">Salegentibacter holothuriorum</name>
    <dbReference type="NCBI Taxonomy" id="241145"/>
    <lineage>
        <taxon>Bacteria</taxon>
        <taxon>Pseudomonadati</taxon>
        <taxon>Bacteroidota</taxon>
        <taxon>Flavobacteriia</taxon>
        <taxon>Flavobacteriales</taxon>
        <taxon>Flavobacteriaceae</taxon>
        <taxon>Salegentibacter</taxon>
    </lineage>
</organism>
<protein>
    <submittedName>
        <fullName evidence="2">Response regulator receiver domain-containing protein</fullName>
    </submittedName>
</protein>
<keyword evidence="1" id="KW-0472">Membrane</keyword>
<name>A0A1T5EA59_9FLAO</name>
<keyword evidence="1" id="KW-0812">Transmembrane</keyword>
<dbReference type="EMBL" id="FUYY01000008">
    <property type="protein sequence ID" value="SKB80731.1"/>
    <property type="molecule type" value="Genomic_DNA"/>
</dbReference>
<evidence type="ECO:0000313" key="2">
    <source>
        <dbReference type="EMBL" id="SKB80731.1"/>
    </source>
</evidence>
<dbReference type="STRING" id="241145.SAMN05660776_3101"/>
<dbReference type="RefSeq" id="WP_079721927.1">
    <property type="nucleotide sequence ID" value="NZ_FUYY01000008.1"/>
</dbReference>
<proteinExistence type="predicted"/>